<dbReference type="RefSeq" id="WP_176239472.1">
    <property type="nucleotide sequence ID" value="NZ_AP024412.1"/>
</dbReference>
<comment type="catalytic activity">
    <reaction evidence="1">
        <text>Hydrolyzes the link between N-acetylmuramoyl residues and L-amino acid residues in certain cell-wall glycopeptides.</text>
        <dbReference type="EC" id="3.5.1.28"/>
    </reaction>
</comment>
<protein>
    <recommendedName>
        <fullName evidence="3">N-acetylmuramoyl-L-alanine amidase</fullName>
        <ecNumber evidence="3">3.5.1.28</ecNumber>
    </recommendedName>
</protein>
<dbReference type="GO" id="GO:0009254">
    <property type="term" value="P:peptidoglycan turnover"/>
    <property type="evidence" value="ECO:0007669"/>
    <property type="project" value="TreeGrafter"/>
</dbReference>
<dbReference type="GO" id="GO:0008745">
    <property type="term" value="F:N-acetylmuramoyl-L-alanine amidase activity"/>
    <property type="evidence" value="ECO:0007669"/>
    <property type="project" value="UniProtKB-EC"/>
</dbReference>
<dbReference type="InterPro" id="IPR036505">
    <property type="entry name" value="Amidase/PGRP_sf"/>
</dbReference>
<keyword evidence="5" id="KW-0749">Sporulation</keyword>
<dbReference type="GO" id="GO:0030435">
    <property type="term" value="P:sporulation resulting in formation of a cellular spore"/>
    <property type="evidence" value="ECO:0007669"/>
    <property type="project" value="UniProtKB-KW"/>
</dbReference>
<dbReference type="InterPro" id="IPR011050">
    <property type="entry name" value="Pectin_lyase_fold/virulence"/>
</dbReference>
<dbReference type="GO" id="GO:0071555">
    <property type="term" value="P:cell wall organization"/>
    <property type="evidence" value="ECO:0007669"/>
    <property type="project" value="UniProtKB-KW"/>
</dbReference>
<dbReference type="SMART" id="SM00710">
    <property type="entry name" value="PbH1"/>
    <property type="match status" value="3"/>
</dbReference>
<sequence>MLKRGVLSLSFLLVLFVLFSCGKEISLSADDLSVTVKVGETYQIEVDTNDDLVLYESSDESVLTISTSGLVSALKVGNADVKVTSKADANVFITISVTVETNIEITATTNAYTLTVGQSVEIMYTSNDDVTLTSDDEDVFTVENDMVTGVGEGQATLTITSDTDATVILEISITVRKSITLSVDQSNVEIWVGKTEQISYTSNDDVEFSVSDDSIATVSQSGLITGLDNGLVTIDVVSTYDQSVKETITLRVYNPAETLIITGSQMINVNNVMVLNADVGPDDAYEYVTWSSSDEDVATISETGIFMALSSGVVTITATSIYDETLSSEIVIEVVNYLVVDETTTTGSTLTYMGLDLTYDVDLFSTISAAEASAVEGSTIYVLAGTYQEDITISTANLIIDGTDVAIIDGLIQVNSNHVKLMNLNFSGQAQITNALNVNGFEFMNNQASNLTVDQNFLDLDTISDVVINHNTFTNTLGAAISIQNYLGGLIEVNNNTISQASVGIRLIARDNYDSETKVHIERNQISNVAIGLEIETLSSNDIQDRVRFNSVSAYTNLAVKANADHKVDFTLNYWGAETPVYADFENVSNYDLRGYYGEAADIISEANYQEGEIIKIVTDTDTVEIIIGDTYKVSFETLPMEADSGSVRYITSDSETLRIGGTGILSPVRSGQATLTILLSSDFTINAQITIVITTTPGIELTPTVKMQNLLVGDSFTLDAMVFPYDISDEDVSFESDDTLVATINQEGVISSHNAGVVTFTAKLISDPSVNQTFTVEFFGSLNDGNLLDLLTKNQVNYTSEHEITAYGIGYNYTITRYENVSRYYFGEIEANQSKMIPVFDGIRPGEPFDDLPDGVTQYNPYNVYWVVVHDTANTGTGAGALSHANYLWNAYQAGTQLWVSWHFTMDDKELYQHLPETERGYHAGDGSVQVLQGTTYLGGGNRNGIGIETGVNDDSDLFRTWSRTAKLVAELLNKYNLPRENMKYHNDFSGKDCPRTMRNAGLIPYFEELQDIEYAVEKDFSDANITLVSDNPEYVDNTGRVIKMPDRAMTVSYTVTVELDGATSSRTFYTYLPGTIH</sequence>
<keyword evidence="7" id="KW-0961">Cell wall biogenesis/degradation</keyword>
<dbReference type="Gene3D" id="3.40.80.10">
    <property type="entry name" value="Peptidoglycan recognition protein-like"/>
    <property type="match status" value="1"/>
</dbReference>
<evidence type="ECO:0000313" key="9">
    <source>
        <dbReference type="Proteomes" id="UP000620133"/>
    </source>
</evidence>
<name>A0A7U9THY8_9MOLU</name>
<dbReference type="KEGG" id="manr:MPAN_017230"/>
<dbReference type="Gene3D" id="2.160.20.10">
    <property type="entry name" value="Single-stranded right-handed beta-helix, Pectin lyase-like"/>
    <property type="match status" value="1"/>
</dbReference>
<dbReference type="SUPFAM" id="SSF55846">
    <property type="entry name" value="N-acetylmuramoyl-L-alanine amidase-like"/>
    <property type="match status" value="1"/>
</dbReference>
<dbReference type="Pfam" id="PF02368">
    <property type="entry name" value="Big_2"/>
    <property type="match status" value="3"/>
</dbReference>
<evidence type="ECO:0000256" key="2">
    <source>
        <dbReference type="ARBA" id="ARBA00007553"/>
    </source>
</evidence>
<evidence type="ECO:0000256" key="7">
    <source>
        <dbReference type="ARBA" id="ARBA00023316"/>
    </source>
</evidence>
<dbReference type="AlphaFoldDB" id="A0A7U9THY8"/>
<keyword evidence="4" id="KW-0378">Hydrolase</keyword>
<dbReference type="GO" id="GO:0030420">
    <property type="term" value="P:establishment of competence for transformation"/>
    <property type="evidence" value="ECO:0007669"/>
    <property type="project" value="UniProtKB-KW"/>
</dbReference>
<dbReference type="SUPFAM" id="SSF49373">
    <property type="entry name" value="Invasin/intimin cell-adhesion fragments"/>
    <property type="match status" value="6"/>
</dbReference>
<dbReference type="SMART" id="SM00644">
    <property type="entry name" value="Ami_2"/>
    <property type="match status" value="1"/>
</dbReference>
<evidence type="ECO:0000256" key="6">
    <source>
        <dbReference type="ARBA" id="ARBA00023287"/>
    </source>
</evidence>
<keyword evidence="6" id="KW-0178">Competence</keyword>
<dbReference type="EC" id="3.5.1.28" evidence="3"/>
<dbReference type="EMBL" id="AP024412">
    <property type="protein sequence ID" value="BCR36830.1"/>
    <property type="molecule type" value="Genomic_DNA"/>
</dbReference>
<accession>A0A7U9THY8</accession>
<dbReference type="InterPro" id="IPR002502">
    <property type="entry name" value="Amidase_domain"/>
</dbReference>
<keyword evidence="9" id="KW-1185">Reference proteome</keyword>
<dbReference type="PANTHER" id="PTHR30417">
    <property type="entry name" value="N-ACETYLMURAMOYL-L-ALANINE AMIDASE AMID"/>
    <property type="match status" value="1"/>
</dbReference>
<comment type="similarity">
    <text evidence="2">Belongs to the N-acetylmuramoyl-L-alanine amidase 2 family.</text>
</comment>
<dbReference type="SUPFAM" id="SSF51126">
    <property type="entry name" value="Pectin lyase-like"/>
    <property type="match status" value="1"/>
</dbReference>
<dbReference type="Proteomes" id="UP000620133">
    <property type="component" value="Chromosome"/>
</dbReference>
<dbReference type="InterPro" id="IPR006626">
    <property type="entry name" value="PbH1"/>
</dbReference>
<dbReference type="CDD" id="cd06583">
    <property type="entry name" value="PGRP"/>
    <property type="match status" value="1"/>
</dbReference>
<evidence type="ECO:0000256" key="3">
    <source>
        <dbReference type="ARBA" id="ARBA00011901"/>
    </source>
</evidence>
<dbReference type="Gene3D" id="2.60.40.1080">
    <property type="match status" value="5"/>
</dbReference>
<dbReference type="InterPro" id="IPR003343">
    <property type="entry name" value="Big_2"/>
</dbReference>
<evidence type="ECO:0000256" key="5">
    <source>
        <dbReference type="ARBA" id="ARBA00022969"/>
    </source>
</evidence>
<proteinExistence type="inferred from homology"/>
<dbReference type="InterPro" id="IPR008964">
    <property type="entry name" value="Invasin/intimin_cell_adhesion"/>
</dbReference>
<evidence type="ECO:0000313" key="8">
    <source>
        <dbReference type="EMBL" id="BCR36830.1"/>
    </source>
</evidence>
<dbReference type="InterPro" id="IPR051206">
    <property type="entry name" value="NAMLAA_amidase_2"/>
</dbReference>
<dbReference type="PANTHER" id="PTHR30417:SF11">
    <property type="entry name" value="N-ACETYLMURAMOYL-L-ALANINE AMIDASE XLYA"/>
    <property type="match status" value="1"/>
</dbReference>
<evidence type="ECO:0000256" key="4">
    <source>
        <dbReference type="ARBA" id="ARBA00022801"/>
    </source>
</evidence>
<dbReference type="Pfam" id="PF01510">
    <property type="entry name" value="Amidase_2"/>
    <property type="match status" value="1"/>
</dbReference>
<reference evidence="8" key="1">
    <citation type="submission" date="2021-01" db="EMBL/GenBank/DDBJ databases">
        <title>Draft genome sequence of Acholeplasmataceae bacterium strain Mahy22.</title>
        <authorList>
            <person name="Watanabe M."/>
            <person name="Kojima H."/>
            <person name="Fukui M."/>
        </authorList>
    </citation>
    <scope>NUCLEOTIDE SEQUENCE</scope>
    <source>
        <strain evidence="8">Mahy22</strain>
    </source>
</reference>
<dbReference type="PROSITE" id="PS51257">
    <property type="entry name" value="PROKAR_LIPOPROTEIN"/>
    <property type="match status" value="1"/>
</dbReference>
<evidence type="ECO:0000256" key="1">
    <source>
        <dbReference type="ARBA" id="ARBA00001561"/>
    </source>
</evidence>
<gene>
    <name evidence="8" type="ORF">MPAN_017230</name>
</gene>
<dbReference type="InterPro" id="IPR012334">
    <property type="entry name" value="Pectin_lyas_fold"/>
</dbReference>
<organism evidence="8 9">
    <name type="scientific">Mariniplasma anaerobium</name>
    <dbReference type="NCBI Taxonomy" id="2735436"/>
    <lineage>
        <taxon>Bacteria</taxon>
        <taxon>Bacillati</taxon>
        <taxon>Mycoplasmatota</taxon>
        <taxon>Mollicutes</taxon>
        <taxon>Acholeplasmatales</taxon>
        <taxon>Acholeplasmataceae</taxon>
        <taxon>Mariniplasma</taxon>
    </lineage>
</organism>
<dbReference type="SMART" id="SM00635">
    <property type="entry name" value="BID_2"/>
    <property type="match status" value="5"/>
</dbReference>
<dbReference type="GO" id="GO:0009253">
    <property type="term" value="P:peptidoglycan catabolic process"/>
    <property type="evidence" value="ECO:0007669"/>
    <property type="project" value="InterPro"/>
</dbReference>